<evidence type="ECO:0000256" key="6">
    <source>
        <dbReference type="SAM" id="Phobius"/>
    </source>
</evidence>
<evidence type="ECO:0000256" key="3">
    <source>
        <dbReference type="ARBA" id="ARBA00023136"/>
    </source>
</evidence>
<keyword evidence="6" id="KW-0812">Transmembrane</keyword>
<dbReference type="InterPro" id="IPR003599">
    <property type="entry name" value="Ig_sub"/>
</dbReference>
<dbReference type="Gene3D" id="2.60.40.10">
    <property type="entry name" value="Immunoglobulins"/>
    <property type="match status" value="1"/>
</dbReference>
<proteinExistence type="predicted"/>
<sequence length="285" mass="31413">MLLRRYFVIAICGVFIASGAVSGEEVVKAVGDQVSFKLDTIVPSVTSITWKHIKDGVTVKAIEWEEGEATSTTPNPRFQGITTLNKETGQITITKLTVEHSGVYTIDVSGKEQTQKFTLTVMEPVPKPEIKIKQTANPGFVYLSCEYTHKIIWKNSTGETLTGSKIEKGESLTVQKNGNPENFYTCTLENAASSKTSERVYERDLFEDESSGGSSAVIIVICLILVLLLIGIICAVFLYKRNEKFQKFVVAKFSKGTETAEDKSGNVSKHLNPDENKEAEVTQEV</sequence>
<dbReference type="AlphaFoldDB" id="A0AAN9HEI2"/>
<feature type="region of interest" description="Disordered" evidence="5">
    <location>
        <begin position="256"/>
        <end position="285"/>
    </location>
</feature>
<evidence type="ECO:0000256" key="7">
    <source>
        <dbReference type="SAM" id="SignalP"/>
    </source>
</evidence>
<feature type="compositionally biased region" description="Basic and acidic residues" evidence="5">
    <location>
        <begin position="271"/>
        <end position="285"/>
    </location>
</feature>
<dbReference type="InterPro" id="IPR036179">
    <property type="entry name" value="Ig-like_dom_sf"/>
</dbReference>
<feature type="transmembrane region" description="Helical" evidence="6">
    <location>
        <begin position="216"/>
        <end position="239"/>
    </location>
</feature>
<dbReference type="EMBL" id="JAYKXH010000006">
    <property type="protein sequence ID" value="KAK7166791.1"/>
    <property type="molecule type" value="Genomic_DNA"/>
</dbReference>
<dbReference type="Proteomes" id="UP001364617">
    <property type="component" value="Unassembled WGS sequence"/>
</dbReference>
<dbReference type="InterPro" id="IPR015631">
    <property type="entry name" value="CD2/SLAM_rcpt"/>
</dbReference>
<dbReference type="InterPro" id="IPR013106">
    <property type="entry name" value="Ig_V-set"/>
</dbReference>
<gene>
    <name evidence="9" type="ORF">R3I93_006533</name>
</gene>
<evidence type="ECO:0000256" key="1">
    <source>
        <dbReference type="ARBA" id="ARBA00004370"/>
    </source>
</evidence>
<organism evidence="9 10">
    <name type="scientific">Phoxinus phoxinus</name>
    <name type="common">Eurasian minnow</name>
    <dbReference type="NCBI Taxonomy" id="58324"/>
    <lineage>
        <taxon>Eukaryota</taxon>
        <taxon>Metazoa</taxon>
        <taxon>Chordata</taxon>
        <taxon>Craniata</taxon>
        <taxon>Vertebrata</taxon>
        <taxon>Euteleostomi</taxon>
        <taxon>Actinopterygii</taxon>
        <taxon>Neopterygii</taxon>
        <taxon>Teleostei</taxon>
        <taxon>Ostariophysi</taxon>
        <taxon>Cypriniformes</taxon>
        <taxon>Leuciscidae</taxon>
        <taxon>Phoxininae</taxon>
        <taxon>Phoxinus</taxon>
    </lineage>
</organism>
<name>A0AAN9HEI2_9TELE</name>
<dbReference type="Pfam" id="PF07686">
    <property type="entry name" value="V-set"/>
    <property type="match status" value="1"/>
</dbReference>
<comment type="subcellular location">
    <subcellularLocation>
        <location evidence="1">Membrane</location>
    </subcellularLocation>
</comment>
<evidence type="ECO:0000256" key="2">
    <source>
        <dbReference type="ARBA" id="ARBA00022729"/>
    </source>
</evidence>
<evidence type="ECO:0000259" key="8">
    <source>
        <dbReference type="SMART" id="SM00409"/>
    </source>
</evidence>
<dbReference type="SMART" id="SM00409">
    <property type="entry name" value="IG"/>
    <property type="match status" value="1"/>
</dbReference>
<reference evidence="9 10" key="1">
    <citation type="submission" date="2024-02" db="EMBL/GenBank/DDBJ databases">
        <title>Chromosome-level genome assembly of the Eurasian Minnow (Phoxinus phoxinus).</title>
        <authorList>
            <person name="Oriowo T.O."/>
            <person name="Martin S."/>
            <person name="Stange M."/>
            <person name="Chrysostomakis Y."/>
            <person name="Brown T."/>
            <person name="Winkler S."/>
            <person name="Kukowka S."/>
            <person name="Myers E.W."/>
            <person name="Bohne A."/>
        </authorList>
    </citation>
    <scope>NUCLEOTIDE SEQUENCE [LARGE SCALE GENOMIC DNA]</scope>
    <source>
        <strain evidence="9">ZFMK-TIS-60720</strain>
        <tissue evidence="9">Whole Organism</tissue>
    </source>
</reference>
<keyword evidence="3 6" id="KW-0472">Membrane</keyword>
<keyword evidence="4" id="KW-0325">Glycoprotein</keyword>
<evidence type="ECO:0000256" key="5">
    <source>
        <dbReference type="SAM" id="MobiDB-lite"/>
    </source>
</evidence>
<dbReference type="InterPro" id="IPR013783">
    <property type="entry name" value="Ig-like_fold"/>
</dbReference>
<feature type="chain" id="PRO_5042859122" description="Immunoglobulin domain-containing protein" evidence="7">
    <location>
        <begin position="24"/>
        <end position="285"/>
    </location>
</feature>
<feature type="domain" description="Immunoglobulin" evidence="8">
    <location>
        <begin position="23"/>
        <end position="122"/>
    </location>
</feature>
<dbReference type="PANTHER" id="PTHR12080:SF48">
    <property type="entry name" value="IMMUNOGLOBULIN SUBTYPE DOMAIN-CONTAINING PROTEIN"/>
    <property type="match status" value="1"/>
</dbReference>
<evidence type="ECO:0000313" key="9">
    <source>
        <dbReference type="EMBL" id="KAK7166791.1"/>
    </source>
</evidence>
<accession>A0AAN9HEI2</accession>
<protein>
    <recommendedName>
        <fullName evidence="8">Immunoglobulin domain-containing protein</fullName>
    </recommendedName>
</protein>
<evidence type="ECO:0000256" key="4">
    <source>
        <dbReference type="ARBA" id="ARBA00023180"/>
    </source>
</evidence>
<keyword evidence="10" id="KW-1185">Reference proteome</keyword>
<keyword evidence="2 7" id="KW-0732">Signal</keyword>
<dbReference type="SUPFAM" id="SSF48726">
    <property type="entry name" value="Immunoglobulin"/>
    <property type="match status" value="1"/>
</dbReference>
<feature type="signal peptide" evidence="7">
    <location>
        <begin position="1"/>
        <end position="23"/>
    </location>
</feature>
<dbReference type="GO" id="GO:0016020">
    <property type="term" value="C:membrane"/>
    <property type="evidence" value="ECO:0007669"/>
    <property type="project" value="UniProtKB-SubCell"/>
</dbReference>
<dbReference type="PANTHER" id="PTHR12080">
    <property type="entry name" value="SIGNALING LYMPHOCYTIC ACTIVATION MOLECULE"/>
    <property type="match status" value="1"/>
</dbReference>
<evidence type="ECO:0000313" key="10">
    <source>
        <dbReference type="Proteomes" id="UP001364617"/>
    </source>
</evidence>
<keyword evidence="6" id="KW-1133">Transmembrane helix</keyword>
<comment type="caution">
    <text evidence="9">The sequence shown here is derived from an EMBL/GenBank/DDBJ whole genome shotgun (WGS) entry which is preliminary data.</text>
</comment>